<feature type="compositionally biased region" description="Basic and acidic residues" evidence="1">
    <location>
        <begin position="220"/>
        <end position="229"/>
    </location>
</feature>
<evidence type="ECO:0000256" key="1">
    <source>
        <dbReference type="SAM" id="MobiDB-lite"/>
    </source>
</evidence>
<comment type="caution">
    <text evidence="2">The sequence shown here is derived from an EMBL/GenBank/DDBJ whole genome shotgun (WGS) entry which is preliminary data.</text>
</comment>
<gene>
    <name evidence="2" type="ORF">AB1Y20_010402</name>
</gene>
<organism evidence="2 3">
    <name type="scientific">Prymnesium parvum</name>
    <name type="common">Toxic golden alga</name>
    <dbReference type="NCBI Taxonomy" id="97485"/>
    <lineage>
        <taxon>Eukaryota</taxon>
        <taxon>Haptista</taxon>
        <taxon>Haptophyta</taxon>
        <taxon>Prymnesiophyceae</taxon>
        <taxon>Prymnesiales</taxon>
        <taxon>Prymnesiaceae</taxon>
        <taxon>Prymnesium</taxon>
    </lineage>
</organism>
<evidence type="ECO:0000313" key="2">
    <source>
        <dbReference type="EMBL" id="KAL1503986.1"/>
    </source>
</evidence>
<proteinExistence type="predicted"/>
<feature type="region of interest" description="Disordered" evidence="1">
    <location>
        <begin position="203"/>
        <end position="241"/>
    </location>
</feature>
<dbReference type="Proteomes" id="UP001515480">
    <property type="component" value="Unassembled WGS sequence"/>
</dbReference>
<keyword evidence="3" id="KW-1185">Reference proteome</keyword>
<dbReference type="AlphaFoldDB" id="A0AB34INJ0"/>
<sequence length="241" mass="27205">MAVLLASPLLSAGRPPVKHFINLSNGIEALEPLARAGLAADSVSFVRVQSSHCEARDFDGILSSLDHNLLMHLALGFECRVYDYGSRGNVWENARGEAELRFVPRALWWGLEWARYALHTLWRLPPAREPPTLRGVNVQSLFDAQMRKLPKPLGKRLKYYRPYVAADLAELRLRCFYAETDLDGNREAYGAMLRRYASRAAVSELTHGPPPEPGELGLYEFDRRARRGEGSVPPHTLKRRS</sequence>
<reference evidence="2 3" key="1">
    <citation type="journal article" date="2024" name="Science">
        <title>Giant polyketide synthase enzymes in the biosynthesis of giant marine polyether toxins.</title>
        <authorList>
            <person name="Fallon T.R."/>
            <person name="Shende V.V."/>
            <person name="Wierzbicki I.H."/>
            <person name="Pendleton A.L."/>
            <person name="Watervoot N.F."/>
            <person name="Auber R.P."/>
            <person name="Gonzalez D.J."/>
            <person name="Wisecaver J.H."/>
            <person name="Moore B.S."/>
        </authorList>
    </citation>
    <scope>NUCLEOTIDE SEQUENCE [LARGE SCALE GENOMIC DNA]</scope>
    <source>
        <strain evidence="2 3">12B1</strain>
    </source>
</reference>
<dbReference type="EMBL" id="JBGBPQ010000020">
    <property type="protein sequence ID" value="KAL1503986.1"/>
    <property type="molecule type" value="Genomic_DNA"/>
</dbReference>
<accession>A0AB34INJ0</accession>
<name>A0AB34INJ0_PRYPA</name>
<evidence type="ECO:0000313" key="3">
    <source>
        <dbReference type="Proteomes" id="UP001515480"/>
    </source>
</evidence>
<protein>
    <submittedName>
        <fullName evidence="2">Uncharacterized protein</fullName>
    </submittedName>
</protein>